<dbReference type="GO" id="GO:0022857">
    <property type="term" value="F:transmembrane transporter activity"/>
    <property type="evidence" value="ECO:0007669"/>
    <property type="project" value="InterPro"/>
</dbReference>
<feature type="transmembrane region" description="Helical" evidence="5">
    <location>
        <begin position="138"/>
        <end position="157"/>
    </location>
</feature>
<feature type="transmembrane region" description="Helical" evidence="5">
    <location>
        <begin position="351"/>
        <end position="370"/>
    </location>
</feature>
<evidence type="ECO:0000256" key="1">
    <source>
        <dbReference type="ARBA" id="ARBA00004370"/>
    </source>
</evidence>
<keyword evidence="4 5" id="KW-0472">Membrane</keyword>
<dbReference type="Proteomes" id="UP000249065">
    <property type="component" value="Unassembled WGS sequence"/>
</dbReference>
<feature type="transmembrane region" description="Helical" evidence="5">
    <location>
        <begin position="226"/>
        <end position="251"/>
    </location>
</feature>
<dbReference type="OrthoDB" id="8558006at2"/>
<dbReference type="PROSITE" id="PS50850">
    <property type="entry name" value="MFS"/>
    <property type="match status" value="1"/>
</dbReference>
<feature type="transmembrane region" description="Helical" evidence="5">
    <location>
        <begin position="263"/>
        <end position="284"/>
    </location>
</feature>
<evidence type="ECO:0000313" key="7">
    <source>
        <dbReference type="EMBL" id="RAI60002.1"/>
    </source>
</evidence>
<reference evidence="8" key="1">
    <citation type="submission" date="2018-06" db="EMBL/GenBank/DDBJ databases">
        <authorList>
            <person name="Khan S.A."/>
        </authorList>
    </citation>
    <scope>NUCLEOTIDE SEQUENCE [LARGE SCALE GENOMIC DNA]</scope>
    <source>
        <strain evidence="8">DB-1506</strain>
    </source>
</reference>
<dbReference type="InterPro" id="IPR036259">
    <property type="entry name" value="MFS_trans_sf"/>
</dbReference>
<dbReference type="Gene3D" id="1.20.1250.20">
    <property type="entry name" value="MFS general substrate transporter like domains"/>
    <property type="match status" value="1"/>
</dbReference>
<keyword evidence="3 5" id="KW-1133">Transmembrane helix</keyword>
<dbReference type="SUPFAM" id="SSF103473">
    <property type="entry name" value="MFS general substrate transporter"/>
    <property type="match status" value="1"/>
</dbReference>
<comment type="subcellular location">
    <subcellularLocation>
        <location evidence="1">Membrane</location>
    </subcellularLocation>
</comment>
<feature type="transmembrane region" description="Helical" evidence="5">
    <location>
        <begin position="51"/>
        <end position="70"/>
    </location>
</feature>
<accession>A0A327MCK0</accession>
<feature type="transmembrane region" description="Helical" evidence="5">
    <location>
        <begin position="382"/>
        <end position="400"/>
    </location>
</feature>
<feature type="transmembrane region" description="Helical" evidence="5">
    <location>
        <begin position="77"/>
        <end position="96"/>
    </location>
</feature>
<feature type="domain" description="Major facilitator superfamily (MFS) profile" evidence="6">
    <location>
        <begin position="224"/>
        <end position="410"/>
    </location>
</feature>
<dbReference type="Pfam" id="PF00083">
    <property type="entry name" value="Sugar_tr"/>
    <property type="match status" value="1"/>
</dbReference>
<dbReference type="PANTHER" id="PTHR23534">
    <property type="entry name" value="MFS PERMEASE"/>
    <property type="match status" value="1"/>
</dbReference>
<evidence type="ECO:0000313" key="8">
    <source>
        <dbReference type="Proteomes" id="UP000249065"/>
    </source>
</evidence>
<dbReference type="GO" id="GO:0016020">
    <property type="term" value="C:membrane"/>
    <property type="evidence" value="ECO:0007669"/>
    <property type="project" value="UniProtKB-SubCell"/>
</dbReference>
<evidence type="ECO:0000256" key="3">
    <source>
        <dbReference type="ARBA" id="ARBA00022989"/>
    </source>
</evidence>
<dbReference type="RefSeq" id="WP_111469033.1">
    <property type="nucleotide sequence ID" value="NZ_QLIX01000003.1"/>
</dbReference>
<dbReference type="Pfam" id="PF07690">
    <property type="entry name" value="MFS_1"/>
    <property type="match status" value="1"/>
</dbReference>
<name>A0A327MCK0_9PROT</name>
<dbReference type="EMBL" id="QLIX01000003">
    <property type="protein sequence ID" value="RAI60002.1"/>
    <property type="molecule type" value="Genomic_DNA"/>
</dbReference>
<sequence length="410" mass="43921">MQQHLDGAMRRNLFLLACCQAIGQSGNTMMFAATAISVVTFFPERDLATLPVTMQHLGVMLSVFPAGLLMQRMGRRFGFRLGSLLGMTGAATVGLGLYHASLVTMCIGGLILGYAVASLQMYRFAAVELVPSDWRARAISWVTAGGVISAFLGPSLVKLTYHQLAPLYLGTYAAMVGVHLAVFTIMSFIRFPPMQAPGVAAPGQAREAADPLPPRPLREIAAQPRFIVAVLSAMTAFGLMSFLMSASPIAIVACGLPHTEAHLVIMLHVLGMFVPAFFTGTLINRFGTLPVMAAGIAILLLGIATGIGGVTEWNFRIALMLNGVGWNFLFVGATTMVTTCYRPSERGKTQALNDFLVFGTTASASFLAGFLHEHLGWAPLNWYSIVLLMVAVCALGWLRLQQPLAAQRPA</sequence>
<evidence type="ECO:0000256" key="5">
    <source>
        <dbReference type="SAM" id="Phobius"/>
    </source>
</evidence>
<protein>
    <submittedName>
        <fullName evidence="7">MFS transporter</fullName>
    </submittedName>
</protein>
<feature type="transmembrane region" description="Helical" evidence="5">
    <location>
        <begin position="291"/>
        <end position="311"/>
    </location>
</feature>
<keyword evidence="8" id="KW-1185">Reference proteome</keyword>
<feature type="transmembrane region" description="Helical" evidence="5">
    <location>
        <begin position="102"/>
        <end position="126"/>
    </location>
</feature>
<evidence type="ECO:0000256" key="2">
    <source>
        <dbReference type="ARBA" id="ARBA00022692"/>
    </source>
</evidence>
<evidence type="ECO:0000259" key="6">
    <source>
        <dbReference type="PROSITE" id="PS50850"/>
    </source>
</evidence>
<organism evidence="7 8">
    <name type="scientific">Roseicella frigidaeris</name>
    <dbReference type="NCBI Taxonomy" id="2230885"/>
    <lineage>
        <taxon>Bacteria</taxon>
        <taxon>Pseudomonadati</taxon>
        <taxon>Pseudomonadota</taxon>
        <taxon>Alphaproteobacteria</taxon>
        <taxon>Acetobacterales</taxon>
        <taxon>Roseomonadaceae</taxon>
        <taxon>Roseicella</taxon>
    </lineage>
</organism>
<dbReference type="AlphaFoldDB" id="A0A327MCK0"/>
<comment type="caution">
    <text evidence="7">The sequence shown here is derived from an EMBL/GenBank/DDBJ whole genome shotgun (WGS) entry which is preliminary data.</text>
</comment>
<dbReference type="InterPro" id="IPR020846">
    <property type="entry name" value="MFS_dom"/>
</dbReference>
<keyword evidence="2 5" id="KW-0812">Transmembrane</keyword>
<dbReference type="InterPro" id="IPR011701">
    <property type="entry name" value="MFS"/>
</dbReference>
<proteinExistence type="predicted"/>
<evidence type="ECO:0000256" key="4">
    <source>
        <dbReference type="ARBA" id="ARBA00023136"/>
    </source>
</evidence>
<feature type="transmembrane region" description="Helical" evidence="5">
    <location>
        <begin position="169"/>
        <end position="189"/>
    </location>
</feature>
<feature type="transmembrane region" description="Helical" evidence="5">
    <location>
        <begin position="317"/>
        <end position="339"/>
    </location>
</feature>
<gene>
    <name evidence="7" type="ORF">DOO78_07105</name>
</gene>
<dbReference type="PANTHER" id="PTHR23534:SF1">
    <property type="entry name" value="MAJOR FACILITATOR SUPERFAMILY PROTEIN"/>
    <property type="match status" value="1"/>
</dbReference>
<dbReference type="InterPro" id="IPR005828">
    <property type="entry name" value="MFS_sugar_transport-like"/>
</dbReference>